<dbReference type="Gene3D" id="1.10.3110.10">
    <property type="entry name" value="protoporphyrinogen ix oxidase, domain 3"/>
    <property type="match status" value="1"/>
</dbReference>
<accession>A0A8J6MY81</accession>
<protein>
    <submittedName>
        <fullName evidence="2">FAD-dependent oxidoreductase</fullName>
    </submittedName>
</protein>
<dbReference type="Gene3D" id="3.90.660.20">
    <property type="entry name" value="Protoporphyrinogen oxidase, mitochondrial, domain 2"/>
    <property type="match status" value="1"/>
</dbReference>
<feature type="domain" description="Amine oxidase" evidence="1">
    <location>
        <begin position="10"/>
        <end position="435"/>
    </location>
</feature>
<gene>
    <name evidence="2" type="ORF">H8E19_05900</name>
</gene>
<dbReference type="InterPro" id="IPR036188">
    <property type="entry name" value="FAD/NAD-bd_sf"/>
</dbReference>
<reference evidence="2 3" key="1">
    <citation type="submission" date="2020-08" db="EMBL/GenBank/DDBJ databases">
        <title>Bridging the membrane lipid divide: bacteria of the FCB group superphylum have the potential to synthesize archaeal ether lipids.</title>
        <authorList>
            <person name="Villanueva L."/>
            <person name="Von Meijenfeldt F.A.B."/>
            <person name="Westbye A.B."/>
            <person name="Yadav S."/>
            <person name="Hopmans E.C."/>
            <person name="Dutilh B.E."/>
            <person name="Sinninghe Damste J.S."/>
        </authorList>
    </citation>
    <scope>NUCLEOTIDE SEQUENCE [LARGE SCALE GENOMIC DNA]</scope>
    <source>
        <strain evidence="2">NIOZ-UU27</strain>
    </source>
</reference>
<name>A0A8J6MY81_9DELT</name>
<evidence type="ECO:0000313" key="2">
    <source>
        <dbReference type="EMBL" id="MBC8176920.1"/>
    </source>
</evidence>
<comment type="caution">
    <text evidence="2">The sequence shown here is derived from an EMBL/GenBank/DDBJ whole genome shotgun (WGS) entry which is preliminary data.</text>
</comment>
<dbReference type="InterPro" id="IPR002937">
    <property type="entry name" value="Amino_oxidase"/>
</dbReference>
<evidence type="ECO:0000259" key="1">
    <source>
        <dbReference type="Pfam" id="PF01593"/>
    </source>
</evidence>
<dbReference type="PANTHER" id="PTHR42923:SF3">
    <property type="entry name" value="PROTOPORPHYRINOGEN OXIDASE"/>
    <property type="match status" value="1"/>
</dbReference>
<dbReference type="SUPFAM" id="SSF51905">
    <property type="entry name" value="FAD/NAD(P)-binding domain"/>
    <property type="match status" value="1"/>
</dbReference>
<dbReference type="GO" id="GO:0016491">
    <property type="term" value="F:oxidoreductase activity"/>
    <property type="evidence" value="ECO:0007669"/>
    <property type="project" value="InterPro"/>
</dbReference>
<dbReference type="AlphaFoldDB" id="A0A8J6MY81"/>
<dbReference type="PRINTS" id="PR00419">
    <property type="entry name" value="ADXRDTASE"/>
</dbReference>
<evidence type="ECO:0000313" key="3">
    <source>
        <dbReference type="Proteomes" id="UP000650524"/>
    </source>
</evidence>
<sequence>MRVAIIGAGIAGLAAGYRLRQNGVHPVIFEKASFEGGRMGSERIKGFIVDRGAYTIPESHRYFLNLIQELGLSDALVETPGTASTFVGGEAHKMKIGSPKDFLKYKLLNFKSKKDLVKLFLYAQSLGRRLDLQSPTPKTLALENETVSDYLLRDYNVHMLEKIAYPIFADLFLGVPEDNSKAAFLATIRNLTRFKIFTLNPGMGLVAEKLREMLDVRENTPVLSVRRDGKAGTYRLETGGSHPASLGFDKIIFCIPLPRIPDVLEELPQSLRKDLKGVLYTPSIVVAMGLMRPFTGHSFMNTFLRHEIRTLATVVLDHHKGPDRIPRGKGLATAILTKDAATRLFKKSDNDVVEAVSSELDALWPCFSGRILFARVYRWPFGAVQLPPGALARQLKMRKALDALGASVAFAGDGLYRASMEVSLRTGYKAADRVLGKG</sequence>
<proteinExistence type="predicted"/>
<dbReference type="Pfam" id="PF01593">
    <property type="entry name" value="Amino_oxidase"/>
    <property type="match status" value="1"/>
</dbReference>
<dbReference type="EMBL" id="JACNJD010000174">
    <property type="protein sequence ID" value="MBC8176920.1"/>
    <property type="molecule type" value="Genomic_DNA"/>
</dbReference>
<dbReference type="Gene3D" id="3.50.50.60">
    <property type="entry name" value="FAD/NAD(P)-binding domain"/>
    <property type="match status" value="1"/>
</dbReference>
<organism evidence="2 3">
    <name type="scientific">Candidatus Desulfacyla euxinica</name>
    <dbReference type="NCBI Taxonomy" id="2841693"/>
    <lineage>
        <taxon>Bacteria</taxon>
        <taxon>Deltaproteobacteria</taxon>
        <taxon>Candidatus Desulfacyla</taxon>
    </lineage>
</organism>
<dbReference type="PANTHER" id="PTHR42923">
    <property type="entry name" value="PROTOPORPHYRINOGEN OXIDASE"/>
    <property type="match status" value="1"/>
</dbReference>
<dbReference type="InterPro" id="IPR050464">
    <property type="entry name" value="Zeta_carotene_desat/Oxidored"/>
</dbReference>
<dbReference type="Proteomes" id="UP000650524">
    <property type="component" value="Unassembled WGS sequence"/>
</dbReference>